<sequence length="267" mass="29283">MLRPGASVLHFIFSAIFMLHPYAKSTPAAPHRRRTAFLLLAAALGLGTGAQAQSWESAALLTSTGFNFRGPSAERQSSINLYRTGTTGYTNNPYGALPGVGYGAALQQQRVTRGKVLFGLQAGYEQLRSRVENVLVWPGSGDVLEEAHGHTNLVLDFIDVHPYAGRRFGLGAVSLDATGGLDLGWLLHCQEKGFATAGNGQRFTTDLERRQPRLDTRLRLNLTAYYRRVGLATSYAHGLRNYREGWVGGTNEAYGQVWRLGVVYRLL</sequence>
<evidence type="ECO:0000313" key="1">
    <source>
        <dbReference type="EMBL" id="RAK65141.1"/>
    </source>
</evidence>
<evidence type="ECO:0000313" key="2">
    <source>
        <dbReference type="Proteomes" id="UP000248553"/>
    </source>
</evidence>
<keyword evidence="2" id="KW-1185">Reference proteome</keyword>
<proteinExistence type="predicted"/>
<accession>A0A328BF80</accession>
<name>A0A328BF80_9BACT</name>
<comment type="caution">
    <text evidence="1">The sequence shown here is derived from an EMBL/GenBank/DDBJ whole genome shotgun (WGS) entry which is preliminary data.</text>
</comment>
<gene>
    <name evidence="1" type="ORF">DLM85_16520</name>
</gene>
<evidence type="ECO:0008006" key="3">
    <source>
        <dbReference type="Google" id="ProtNLM"/>
    </source>
</evidence>
<protein>
    <recommendedName>
        <fullName evidence="3">Outer membrane protein beta-barrel domain-containing protein</fullName>
    </recommendedName>
</protein>
<dbReference type="Proteomes" id="UP000248553">
    <property type="component" value="Unassembled WGS sequence"/>
</dbReference>
<reference evidence="2" key="1">
    <citation type="submission" date="2018-05" db="EMBL/GenBank/DDBJ databases">
        <authorList>
            <person name="Nie L."/>
        </authorList>
    </citation>
    <scope>NUCLEOTIDE SEQUENCE [LARGE SCALE GENOMIC DNA]</scope>
    <source>
        <strain evidence="2">NL</strain>
    </source>
</reference>
<dbReference type="AlphaFoldDB" id="A0A328BF80"/>
<dbReference type="EMBL" id="QHKM01000005">
    <property type="protein sequence ID" value="RAK65141.1"/>
    <property type="molecule type" value="Genomic_DNA"/>
</dbReference>
<organism evidence="1 2">
    <name type="scientific">Hymenobacter edaphi</name>
    <dbReference type="NCBI Taxonomy" id="2211146"/>
    <lineage>
        <taxon>Bacteria</taxon>
        <taxon>Pseudomonadati</taxon>
        <taxon>Bacteroidota</taxon>
        <taxon>Cytophagia</taxon>
        <taxon>Cytophagales</taxon>
        <taxon>Hymenobacteraceae</taxon>
        <taxon>Hymenobacter</taxon>
    </lineage>
</organism>